<proteinExistence type="predicted"/>
<gene>
    <name evidence="4" type="ORF">AC578_1600</name>
</gene>
<keyword evidence="2" id="KW-0732">Signal</keyword>
<dbReference type="InterPro" id="IPR002889">
    <property type="entry name" value="WSC_carb-bd"/>
</dbReference>
<feature type="compositionally biased region" description="Basic residues" evidence="1">
    <location>
        <begin position="876"/>
        <end position="889"/>
    </location>
</feature>
<feature type="chain" id="PRO_5007806707" description="WSC domain-containing protein" evidence="2">
    <location>
        <begin position="22"/>
        <end position="919"/>
    </location>
</feature>
<dbReference type="Pfam" id="PF09362">
    <property type="entry name" value="DUF1996"/>
    <property type="match status" value="1"/>
</dbReference>
<feature type="region of interest" description="Disordered" evidence="1">
    <location>
        <begin position="758"/>
        <end position="785"/>
    </location>
</feature>
<evidence type="ECO:0000256" key="2">
    <source>
        <dbReference type="SAM" id="SignalP"/>
    </source>
</evidence>
<dbReference type="PROSITE" id="PS51212">
    <property type="entry name" value="WSC"/>
    <property type="match status" value="3"/>
</dbReference>
<feature type="compositionally biased region" description="Basic and acidic residues" evidence="1">
    <location>
        <begin position="857"/>
        <end position="870"/>
    </location>
</feature>
<dbReference type="AlphaFoldDB" id="A0A139HLX6"/>
<dbReference type="STRING" id="321146.A0A139HLX6"/>
<feature type="domain" description="WSC" evidence="3">
    <location>
        <begin position="379"/>
        <end position="478"/>
    </location>
</feature>
<dbReference type="Pfam" id="PF01822">
    <property type="entry name" value="WSC"/>
    <property type="match status" value="3"/>
</dbReference>
<feature type="domain" description="WSC" evidence="3">
    <location>
        <begin position="623"/>
        <end position="721"/>
    </location>
</feature>
<evidence type="ECO:0000259" key="3">
    <source>
        <dbReference type="PROSITE" id="PS51212"/>
    </source>
</evidence>
<organism evidence="4 5">
    <name type="scientific">Pseudocercospora eumusae</name>
    <dbReference type="NCBI Taxonomy" id="321146"/>
    <lineage>
        <taxon>Eukaryota</taxon>
        <taxon>Fungi</taxon>
        <taxon>Dikarya</taxon>
        <taxon>Ascomycota</taxon>
        <taxon>Pezizomycotina</taxon>
        <taxon>Dothideomycetes</taxon>
        <taxon>Dothideomycetidae</taxon>
        <taxon>Mycosphaerellales</taxon>
        <taxon>Mycosphaerellaceae</taxon>
        <taxon>Pseudocercospora</taxon>
    </lineage>
</organism>
<feature type="compositionally biased region" description="Low complexity" evidence="1">
    <location>
        <begin position="758"/>
        <end position="774"/>
    </location>
</feature>
<reference evidence="4 5" key="1">
    <citation type="submission" date="2015-07" db="EMBL/GenBank/DDBJ databases">
        <title>Comparative genomics of the Sigatoka disease complex on banana suggests a link between parallel evolutionary changes in Pseudocercospora fijiensis and Pseudocercospora eumusae and increased virulence on the banana host.</title>
        <authorList>
            <person name="Chang T.-C."/>
            <person name="Salvucci A."/>
            <person name="Crous P.W."/>
            <person name="Stergiopoulos I."/>
        </authorList>
    </citation>
    <scope>NUCLEOTIDE SEQUENCE [LARGE SCALE GENOMIC DNA]</scope>
    <source>
        <strain evidence="4 5">CBS 114824</strain>
    </source>
</reference>
<dbReference type="Proteomes" id="UP000070133">
    <property type="component" value="Unassembled WGS sequence"/>
</dbReference>
<dbReference type="PANTHER" id="PTHR43662:SF3">
    <property type="entry name" value="DOMAIN PROTEIN, PUTATIVE (AFU_ORTHOLOGUE AFUA_6G11970)-RELATED"/>
    <property type="match status" value="1"/>
</dbReference>
<feature type="domain" description="WSC" evidence="3">
    <location>
        <begin position="505"/>
        <end position="610"/>
    </location>
</feature>
<protein>
    <recommendedName>
        <fullName evidence="3">WSC domain-containing protein</fullName>
    </recommendedName>
</protein>
<evidence type="ECO:0000256" key="1">
    <source>
        <dbReference type="SAM" id="MobiDB-lite"/>
    </source>
</evidence>
<comment type="caution">
    <text evidence="4">The sequence shown here is derived from an EMBL/GenBank/DDBJ whole genome shotgun (WGS) entry which is preliminary data.</text>
</comment>
<dbReference type="EMBL" id="LFZN01000030">
    <property type="protein sequence ID" value="KXT03478.1"/>
    <property type="molecule type" value="Genomic_DNA"/>
</dbReference>
<dbReference type="PANTHER" id="PTHR43662">
    <property type="match status" value="1"/>
</dbReference>
<dbReference type="InterPro" id="IPR018535">
    <property type="entry name" value="DUF1996"/>
</dbReference>
<keyword evidence="5" id="KW-1185">Reference proteome</keyword>
<feature type="signal peptide" evidence="2">
    <location>
        <begin position="1"/>
        <end position="21"/>
    </location>
</feature>
<dbReference type="OrthoDB" id="74764at2759"/>
<feature type="region of interest" description="Disordered" evidence="1">
    <location>
        <begin position="857"/>
        <end position="919"/>
    </location>
</feature>
<name>A0A139HLX6_9PEZI</name>
<sequence>MHSLRPAYLAWALSLLNNVEAFWRMNCAIVQRGRIDPLVNYGDIAAHSHTIVGGSNIGINATYQSLLNSQCTSCEIGADKSAYWSPTLYYSYPNGSFLEVPHDGAVAYYLGRGPQVNSTIPFPKGLNILSGDKSARSYDSETYTWGNATYPGRPIADRVSFNCLSYQPQPETPNMSNTDCPYGMRAQIHFQSCWNGKDLYKADNSHVAYQSQIDNGICPPTHPIQLPHIFLETLYSVANVPKENGGFFVFSQGDTTGYGFHGDFQNGWDSAVLRQAVQDCLSTDNFGQISACPVLQASQSDGYPYNCPERPPQIGEPVKGLISRLPGCITITNGPEAAPAASMNCPASSPKPSITRTVDSTPLATLTPTPGASFGISSYQKYVGCFNDTERAVRALNAVSISNYSVMSVEWCQSWCQRQGYRLAGVEYGQECYCDNAMNPSAIADPSRCTWNCGSTMIGGGNQEICGGYSYISIYNNTDPAFNANGSMENSAGAVQEVKNLTAFPANYLGCATDNLNGAGRVLTGDSTNSLGMNTAVCQAFCAAANKGQGYQYYGTEYGRECYCGNFISNGNFITNLTTTPTNSTCSMRCTGGGDQLCGGPNALSLYQQMDFVAPAIAPNIGKYVTKGCLTDPAGPAGRSLKAASTTSDRMTVDMCVKFCLGKFYRYAGLEYGRECYCDNTINYSGGAKTGTCDVNSLMLCAGNSKQYCGAGSLMNLYYSSPCDIASPLACVRPSSVKPAGRRFRALRLLPLQQQSQPKLPVANKTRPPLNTTTPHPPIPTTNYEPKIIKMGKAGTMNWDAERERKLFLAIIQDLKPSSTAINWENVSDMLGYENCTATACANKLNKIKVGLKKEFGDKAKAGDGGDSDKSPAPAKGKKAAGGKKKRKTTSSDDDDEEPKAKKVNNGIKAEAEDDDGLV</sequence>
<accession>A0A139HLX6</accession>
<evidence type="ECO:0000313" key="5">
    <source>
        <dbReference type="Proteomes" id="UP000070133"/>
    </source>
</evidence>
<dbReference type="SMART" id="SM00321">
    <property type="entry name" value="WSC"/>
    <property type="match status" value="3"/>
</dbReference>
<evidence type="ECO:0000313" key="4">
    <source>
        <dbReference type="EMBL" id="KXT03478.1"/>
    </source>
</evidence>